<evidence type="ECO:0000256" key="3">
    <source>
        <dbReference type="ARBA" id="ARBA00022692"/>
    </source>
</evidence>
<evidence type="ECO:0000256" key="1">
    <source>
        <dbReference type="ARBA" id="ARBA00004651"/>
    </source>
</evidence>
<dbReference type="InterPro" id="IPR017039">
    <property type="entry name" value="Virul_fac_BrkB"/>
</dbReference>
<accession>A0A448ZYP8</accession>
<evidence type="ECO:0000313" key="8">
    <source>
        <dbReference type="EMBL" id="VEU56354.1"/>
    </source>
</evidence>
<feature type="compositionally biased region" description="Basic and acidic residues" evidence="6">
    <location>
        <begin position="13"/>
        <end position="25"/>
    </location>
</feature>
<feature type="region of interest" description="Disordered" evidence="6">
    <location>
        <begin position="1"/>
        <end position="25"/>
    </location>
</feature>
<keyword evidence="8" id="KW-0614">Plasmid</keyword>
<organism evidence="8">
    <name type="scientific">Metamycoplasma salivarium</name>
    <name type="common">Mycoplasma salivarium</name>
    <dbReference type="NCBI Taxonomy" id="2124"/>
    <lineage>
        <taxon>Bacteria</taxon>
        <taxon>Bacillati</taxon>
        <taxon>Mycoplasmatota</taxon>
        <taxon>Mycoplasmoidales</taxon>
        <taxon>Metamycoplasmataceae</taxon>
        <taxon>Metamycoplasma</taxon>
    </lineage>
</organism>
<keyword evidence="5 7" id="KW-0472">Membrane</keyword>
<name>A0A448ZYP8_METSV</name>
<evidence type="ECO:0000256" key="2">
    <source>
        <dbReference type="ARBA" id="ARBA00022475"/>
    </source>
</evidence>
<keyword evidence="4 7" id="KW-1133">Transmembrane helix</keyword>
<feature type="transmembrane region" description="Helical" evidence="7">
    <location>
        <begin position="198"/>
        <end position="223"/>
    </location>
</feature>
<sequence length="372" mass="43065">MWRNKWKKVKSGWQKDPDDDKNNDKNEIKNEQIIQTVARKNIFERFFKWIIYFILFISIPRYLKSSKSKGKEIVNNAYAKLNSNEFAFIPVGYAMYLFLSFIPISIILVSIIAPIRPEYDVIFRYAILGRIIPGIESVLPKSITEIWTSAGGATTFVLLALSIIFFTSKGYAKFIVSIDVLYEHQTTFRMWKGRIKGVFVSIFLILALTLILLGFTAFMTFLVEKANFGDFSNVQSVTSVYDLKLTWHFWFIYYLLIVIMLPPFTYLGFALFYLYAPNFKLKFSHVHPGALITAIPTSLFILIFGSLTSIFNYQKFGPVAAFMYLILLLTFMAYFTYAGVIVNSSFYKTFVNIITIDKRSFFKGRKNTINID</sequence>
<feature type="transmembrane region" description="Helical" evidence="7">
    <location>
        <begin position="251"/>
        <end position="276"/>
    </location>
</feature>
<feature type="transmembrane region" description="Helical" evidence="7">
    <location>
        <begin position="146"/>
        <end position="166"/>
    </location>
</feature>
<feature type="transmembrane region" description="Helical" evidence="7">
    <location>
        <begin position="288"/>
        <end position="313"/>
    </location>
</feature>
<keyword evidence="3 7" id="KW-0812">Transmembrane</keyword>
<feature type="compositionally biased region" description="Basic residues" evidence="6">
    <location>
        <begin position="1"/>
        <end position="10"/>
    </location>
</feature>
<gene>
    <name evidence="8" type="ORF">NCTC10113_01258</name>
</gene>
<dbReference type="GO" id="GO:0005886">
    <property type="term" value="C:plasma membrane"/>
    <property type="evidence" value="ECO:0007669"/>
    <property type="project" value="UniProtKB-SubCell"/>
</dbReference>
<reference evidence="8" key="1">
    <citation type="submission" date="2019-01" db="EMBL/GenBank/DDBJ databases">
        <authorList>
            <consortium name="Pathogen Informatics"/>
        </authorList>
    </citation>
    <scope>NUCLEOTIDE SEQUENCE [LARGE SCALE GENOMIC DNA]</scope>
    <source>
        <strain evidence="8">NCTC10113</strain>
    </source>
</reference>
<feature type="transmembrane region" description="Helical" evidence="7">
    <location>
        <begin position="46"/>
        <end position="63"/>
    </location>
</feature>
<feature type="transmembrane region" description="Helical" evidence="7">
    <location>
        <begin position="93"/>
        <end position="115"/>
    </location>
</feature>
<evidence type="ECO:0000256" key="6">
    <source>
        <dbReference type="SAM" id="MobiDB-lite"/>
    </source>
</evidence>
<comment type="subcellular location">
    <subcellularLocation>
        <location evidence="1">Cell membrane</location>
        <topology evidence="1">Multi-pass membrane protein</topology>
    </subcellularLocation>
</comment>
<evidence type="ECO:0000256" key="7">
    <source>
        <dbReference type="SAM" id="Phobius"/>
    </source>
</evidence>
<dbReference type="EMBL" id="LR214939">
    <property type="protein sequence ID" value="VEU56354.1"/>
    <property type="molecule type" value="Genomic_DNA"/>
</dbReference>
<keyword evidence="2" id="KW-1003">Cell membrane</keyword>
<dbReference type="AlphaFoldDB" id="A0A448ZYP8"/>
<feature type="transmembrane region" description="Helical" evidence="7">
    <location>
        <begin position="122"/>
        <end position="140"/>
    </location>
</feature>
<protein>
    <submittedName>
        <fullName evidence="8">Ribonuclease BN-like family</fullName>
    </submittedName>
</protein>
<proteinExistence type="predicted"/>
<dbReference type="RefSeq" id="WP_024544251.1">
    <property type="nucleotide sequence ID" value="NZ_LR214938.2"/>
</dbReference>
<feature type="transmembrane region" description="Helical" evidence="7">
    <location>
        <begin position="319"/>
        <end position="342"/>
    </location>
</feature>
<geneLocation type="plasmid" evidence="8">
    <name>2</name>
</geneLocation>
<evidence type="ECO:0000256" key="4">
    <source>
        <dbReference type="ARBA" id="ARBA00022989"/>
    </source>
</evidence>
<evidence type="ECO:0000256" key="5">
    <source>
        <dbReference type="ARBA" id="ARBA00023136"/>
    </source>
</evidence>
<dbReference type="Pfam" id="PF03631">
    <property type="entry name" value="Virul_fac_BrkB"/>
    <property type="match status" value="1"/>
</dbReference>